<feature type="transmembrane region" description="Helical" evidence="2">
    <location>
        <begin position="212"/>
        <end position="232"/>
    </location>
</feature>
<dbReference type="Pfam" id="PF13426">
    <property type="entry name" value="PAS_9"/>
    <property type="match status" value="1"/>
</dbReference>
<dbReference type="Gene3D" id="3.30.450.40">
    <property type="match status" value="1"/>
</dbReference>
<evidence type="ECO:0000313" key="5">
    <source>
        <dbReference type="EMBL" id="EAY26170.1"/>
    </source>
</evidence>
<dbReference type="InterPro" id="IPR000700">
    <property type="entry name" value="PAS-assoc_C"/>
</dbReference>
<dbReference type="InterPro" id="IPR029016">
    <property type="entry name" value="GAF-like_dom_sf"/>
</dbReference>
<protein>
    <submittedName>
        <fullName evidence="5">Two-component hybrid sensor and regulator, putative</fullName>
    </submittedName>
</protein>
<dbReference type="InterPro" id="IPR035965">
    <property type="entry name" value="PAS-like_dom_sf"/>
</dbReference>
<dbReference type="SMART" id="SM00065">
    <property type="entry name" value="GAF"/>
    <property type="match status" value="1"/>
</dbReference>
<keyword evidence="6" id="KW-1185">Reference proteome</keyword>
<keyword evidence="2" id="KW-1133">Transmembrane helix</keyword>
<dbReference type="SUPFAM" id="SSF55785">
    <property type="entry name" value="PYP-like sensor domain (PAS domain)"/>
    <property type="match status" value="1"/>
</dbReference>
<dbReference type="PROSITE" id="PS50113">
    <property type="entry name" value="PAC"/>
    <property type="match status" value="1"/>
</dbReference>
<dbReference type="Proteomes" id="UP000004095">
    <property type="component" value="Unassembled WGS sequence"/>
</dbReference>
<dbReference type="AlphaFoldDB" id="A1ZTR8"/>
<evidence type="ECO:0000259" key="4">
    <source>
        <dbReference type="PROSITE" id="PS50113"/>
    </source>
</evidence>
<sequence>MKEQKYGLNTLFQRNSVIGRLFWLYVPLFWVFASGWYLITLRAQDQNKELTTIKNRHQDIQRNCQNLDIAVQTSIHLRKSRVLFKHTTNIDSIWSNRAETYLDSLSNISNKLDDKALKQKVKQVRGLMITLEKQFGRLNKFDFSALTTQNDGMFDDKKPTQASQDFEDIDRQINNLSINIHRTLNEAVVYHEVALKDRMALLKRKNLSNANYYAVFAFFILMAGIIISFIVLPRTISFVEELKQHINNLLHGKFPGKLRKSVYEMNDLVDKIDELTDSFRKLEVFAEEVGTGNFDTDIQVFDEEGDVGQSLAKMQNSLRQIAVANQQRNWFNEGFAKFGNILRNDEEQSFELFYESIITNLVKYLEVNQGGVFVLNEQGTTNKPVLELKASYAYNRTKYLKKELTKEDGLVGQAWREADVVYVTDIPYDYIELSSGLGGARPKSILIVPLLTGDDQLMGVVELASFDKFPEYKIDFVKQLSESIAGTISRVKTSIQNQQLLHESQQMAKQVRIRDKEKERTMKELITTKSHMEQANRELEAELNVINESFTVLELDADGNYTEANALIQKVSGYSRAELVGRHYTVLLRHKAGAVQKEWNSIVEGKLVKGEFVRYAKDGHKFWLYEIVYPVYNAKGELKKINSIGYEITKQKEQEGRINEQLQALQVNEEKVMKRIKEVRENANLKLKRLKEDFAKQIEEKDRIIDTLRG</sequence>
<evidence type="ECO:0000259" key="3">
    <source>
        <dbReference type="PROSITE" id="PS50112"/>
    </source>
</evidence>
<dbReference type="SUPFAM" id="SSF55781">
    <property type="entry name" value="GAF domain-like"/>
    <property type="match status" value="1"/>
</dbReference>
<dbReference type="InterPro" id="IPR000014">
    <property type="entry name" value="PAS"/>
</dbReference>
<dbReference type="OrthoDB" id="977452at2"/>
<dbReference type="CDD" id="cd00130">
    <property type="entry name" value="PAS"/>
    <property type="match status" value="1"/>
</dbReference>
<comment type="caution">
    <text evidence="5">The sequence shown here is derived from an EMBL/GenBank/DDBJ whole genome shotgun (WGS) entry which is preliminary data.</text>
</comment>
<dbReference type="InterPro" id="IPR003018">
    <property type="entry name" value="GAF"/>
</dbReference>
<keyword evidence="2" id="KW-0812">Transmembrane</keyword>
<dbReference type="NCBIfam" id="TIGR00229">
    <property type="entry name" value="sensory_box"/>
    <property type="match status" value="1"/>
</dbReference>
<keyword evidence="2" id="KW-0472">Membrane</keyword>
<dbReference type="eggNOG" id="COG2203">
    <property type="taxonomic scope" value="Bacteria"/>
</dbReference>
<dbReference type="Gene3D" id="3.30.450.20">
    <property type="entry name" value="PAS domain"/>
    <property type="match status" value="1"/>
</dbReference>
<keyword evidence="1" id="KW-0175">Coiled coil</keyword>
<feature type="transmembrane region" description="Helical" evidence="2">
    <location>
        <begin position="20"/>
        <end position="39"/>
    </location>
</feature>
<dbReference type="PROSITE" id="PS50112">
    <property type="entry name" value="PAS"/>
    <property type="match status" value="1"/>
</dbReference>
<accession>A1ZTR8</accession>
<evidence type="ECO:0000256" key="2">
    <source>
        <dbReference type="SAM" id="Phobius"/>
    </source>
</evidence>
<reference evidence="5 6" key="1">
    <citation type="submission" date="2007-01" db="EMBL/GenBank/DDBJ databases">
        <authorList>
            <person name="Haygood M."/>
            <person name="Podell S."/>
            <person name="Anderson C."/>
            <person name="Hopkinson B."/>
            <person name="Roe K."/>
            <person name="Barbeau K."/>
            <person name="Gaasterland T."/>
            <person name="Ferriera S."/>
            <person name="Johnson J."/>
            <person name="Kravitz S."/>
            <person name="Beeson K."/>
            <person name="Sutton G."/>
            <person name="Rogers Y.-H."/>
            <person name="Friedman R."/>
            <person name="Frazier M."/>
            <person name="Venter J.C."/>
        </authorList>
    </citation>
    <scope>NUCLEOTIDE SEQUENCE [LARGE SCALE GENOMIC DNA]</scope>
    <source>
        <strain evidence="5 6">ATCC 23134</strain>
    </source>
</reference>
<evidence type="ECO:0000256" key="1">
    <source>
        <dbReference type="SAM" id="Coils"/>
    </source>
</evidence>
<proteinExistence type="predicted"/>
<gene>
    <name evidence="5" type="ORF">M23134_02502</name>
</gene>
<feature type="coiled-coil region" evidence="1">
    <location>
        <begin position="662"/>
        <end position="707"/>
    </location>
</feature>
<feature type="coiled-coil region" evidence="1">
    <location>
        <begin position="522"/>
        <end position="549"/>
    </location>
</feature>
<evidence type="ECO:0000313" key="6">
    <source>
        <dbReference type="Proteomes" id="UP000004095"/>
    </source>
</evidence>
<feature type="domain" description="PAC" evidence="4">
    <location>
        <begin position="606"/>
        <end position="660"/>
    </location>
</feature>
<name>A1ZTR8_MICM2</name>
<dbReference type="RefSeq" id="WP_002701376.1">
    <property type="nucleotide sequence ID" value="NZ_AAWS01000037.1"/>
</dbReference>
<dbReference type="EMBL" id="AAWS01000037">
    <property type="protein sequence ID" value="EAY26170.1"/>
    <property type="molecule type" value="Genomic_DNA"/>
</dbReference>
<dbReference type="Pfam" id="PF13185">
    <property type="entry name" value="GAF_2"/>
    <property type="match status" value="1"/>
</dbReference>
<organism evidence="5 6">
    <name type="scientific">Microscilla marina ATCC 23134</name>
    <dbReference type="NCBI Taxonomy" id="313606"/>
    <lineage>
        <taxon>Bacteria</taxon>
        <taxon>Pseudomonadati</taxon>
        <taxon>Bacteroidota</taxon>
        <taxon>Cytophagia</taxon>
        <taxon>Cytophagales</taxon>
        <taxon>Microscillaceae</taxon>
        <taxon>Microscilla</taxon>
    </lineage>
</organism>
<feature type="domain" description="PAS" evidence="3">
    <location>
        <begin position="535"/>
        <end position="606"/>
    </location>
</feature>